<dbReference type="PROSITE" id="PS51273">
    <property type="entry name" value="GATASE_TYPE_1"/>
    <property type="match status" value="1"/>
</dbReference>
<evidence type="ECO:0000256" key="1">
    <source>
        <dbReference type="ARBA" id="ARBA00022490"/>
    </source>
</evidence>
<keyword evidence="4 8" id="KW-0658">Purine biosynthesis</keyword>
<comment type="catalytic activity">
    <reaction evidence="8">
        <text>N(2)-formyl-N(1)-(5-phospho-beta-D-ribosyl)glycinamide + L-glutamine + ATP + H2O = 2-formamido-N(1)-(5-O-phospho-beta-D-ribosyl)acetamidine + L-glutamate + ADP + phosphate + H(+)</text>
        <dbReference type="Rhea" id="RHEA:17129"/>
        <dbReference type="ChEBI" id="CHEBI:15377"/>
        <dbReference type="ChEBI" id="CHEBI:15378"/>
        <dbReference type="ChEBI" id="CHEBI:29985"/>
        <dbReference type="ChEBI" id="CHEBI:30616"/>
        <dbReference type="ChEBI" id="CHEBI:43474"/>
        <dbReference type="ChEBI" id="CHEBI:58359"/>
        <dbReference type="ChEBI" id="CHEBI:147286"/>
        <dbReference type="ChEBI" id="CHEBI:147287"/>
        <dbReference type="ChEBI" id="CHEBI:456216"/>
        <dbReference type="EC" id="6.3.5.3"/>
    </reaction>
</comment>
<dbReference type="NCBIfam" id="TIGR01737">
    <property type="entry name" value="FGAM_synth_I"/>
    <property type="match status" value="1"/>
</dbReference>
<comment type="pathway">
    <text evidence="8">Purine metabolism; IMP biosynthesis via de novo pathway; 5-amino-1-(5-phospho-D-ribosyl)imidazole from N(2)-formyl-N(1)-(5-phospho-D-ribosyl)glycinamide: step 1/2.</text>
</comment>
<evidence type="ECO:0000256" key="5">
    <source>
        <dbReference type="ARBA" id="ARBA00022801"/>
    </source>
</evidence>
<dbReference type="HAMAP" id="MF_00421">
    <property type="entry name" value="PurQ"/>
    <property type="match status" value="1"/>
</dbReference>
<dbReference type="SMART" id="SM01211">
    <property type="entry name" value="GATase_5"/>
    <property type="match status" value="1"/>
</dbReference>
<evidence type="ECO:0000256" key="4">
    <source>
        <dbReference type="ARBA" id="ARBA00022755"/>
    </source>
</evidence>
<dbReference type="Pfam" id="PF13507">
    <property type="entry name" value="GATase_5"/>
    <property type="match status" value="1"/>
</dbReference>
<dbReference type="PANTHER" id="PTHR47552:SF1">
    <property type="entry name" value="PHOSPHORIBOSYLFORMYLGLYCINAMIDINE SYNTHASE SUBUNIT PURQ"/>
    <property type="match status" value="1"/>
</dbReference>
<proteinExistence type="inferred from homology"/>
<dbReference type="EC" id="3.5.1.2" evidence="8"/>
<accession>A0AAQ3QSD7</accession>
<dbReference type="PANTHER" id="PTHR47552">
    <property type="entry name" value="PHOSPHORIBOSYLFORMYLGLYCINAMIDINE SYNTHASE SUBUNIT PURQ"/>
    <property type="match status" value="1"/>
</dbReference>
<dbReference type="GO" id="GO:0006189">
    <property type="term" value="P:'de novo' IMP biosynthetic process"/>
    <property type="evidence" value="ECO:0007669"/>
    <property type="project" value="UniProtKB-UniRule"/>
</dbReference>
<comment type="subcellular location">
    <subcellularLocation>
        <location evidence="8">Cytoplasm</location>
    </subcellularLocation>
</comment>
<evidence type="ECO:0000256" key="7">
    <source>
        <dbReference type="ARBA" id="ARBA00022962"/>
    </source>
</evidence>
<keyword evidence="3 8" id="KW-0547">Nucleotide-binding</keyword>
<dbReference type="SUPFAM" id="SSF52317">
    <property type="entry name" value="Class I glutamine amidotransferase-like"/>
    <property type="match status" value="1"/>
</dbReference>
<dbReference type="AlphaFoldDB" id="A0AAQ3QSD7"/>
<comment type="subunit">
    <text evidence="8">Part of the FGAM synthase complex composed of 1 PurL, 1 PurQ and 2 PurS subunits.</text>
</comment>
<keyword evidence="2 8" id="KW-0436">Ligase</keyword>
<dbReference type="EMBL" id="CP136920">
    <property type="protein sequence ID" value="WOO42308.1"/>
    <property type="molecule type" value="Genomic_DNA"/>
</dbReference>
<dbReference type="GO" id="GO:0004359">
    <property type="term" value="F:glutaminase activity"/>
    <property type="evidence" value="ECO:0007669"/>
    <property type="project" value="UniProtKB-EC"/>
</dbReference>
<evidence type="ECO:0000256" key="3">
    <source>
        <dbReference type="ARBA" id="ARBA00022741"/>
    </source>
</evidence>
<feature type="active site" description="Nucleophile" evidence="8">
    <location>
        <position position="95"/>
    </location>
</feature>
<comment type="catalytic activity">
    <reaction evidence="8">
        <text>L-glutamine + H2O = L-glutamate + NH4(+)</text>
        <dbReference type="Rhea" id="RHEA:15889"/>
        <dbReference type="ChEBI" id="CHEBI:15377"/>
        <dbReference type="ChEBI" id="CHEBI:28938"/>
        <dbReference type="ChEBI" id="CHEBI:29985"/>
        <dbReference type="ChEBI" id="CHEBI:58359"/>
        <dbReference type="EC" id="3.5.1.2"/>
    </reaction>
</comment>
<keyword evidence="7 8" id="KW-0315">Glutamine amidotransferase</keyword>
<dbReference type="EC" id="6.3.5.3" evidence="8"/>
<sequence>MLRFAGGSMLKVAVIQFPGSNCDTDSVHAIKDVIGLPSRLIWHKDTSLLGADAVLVPGGFSYGDYLRCGAIAKVSPIMAAVREFADNGGLVMGICNGFQILCEAGLLPGALILNNGLEFICNTQELIVEDSNEHFSKSAMGEKIHLPIAHGEGNYRIDDAGLAQLEANKQILFRYANNPNGSVGDIAGIRNEAGNVFGLMPHPERAVEAFMTSRDGEKVLRAFLRCHKKQAAA</sequence>
<dbReference type="Gene3D" id="3.40.50.880">
    <property type="match status" value="1"/>
</dbReference>
<dbReference type="InterPro" id="IPR010075">
    <property type="entry name" value="PRibForGlyAmidine_synth_PurQ"/>
</dbReference>
<organism evidence="9 10">
    <name type="scientific">Rubellicoccus peritrichatus</name>
    <dbReference type="NCBI Taxonomy" id="3080537"/>
    <lineage>
        <taxon>Bacteria</taxon>
        <taxon>Pseudomonadati</taxon>
        <taxon>Verrucomicrobiota</taxon>
        <taxon>Opitutia</taxon>
        <taxon>Puniceicoccales</taxon>
        <taxon>Cerasicoccaceae</taxon>
        <taxon>Rubellicoccus</taxon>
    </lineage>
</organism>
<keyword evidence="10" id="KW-1185">Reference proteome</keyword>
<name>A0AAQ3QSD7_9BACT</name>
<evidence type="ECO:0000256" key="8">
    <source>
        <dbReference type="HAMAP-Rule" id="MF_00421"/>
    </source>
</evidence>
<evidence type="ECO:0000256" key="6">
    <source>
        <dbReference type="ARBA" id="ARBA00022840"/>
    </source>
</evidence>
<dbReference type="PIRSF" id="PIRSF001586">
    <property type="entry name" value="FGAM_synth_I"/>
    <property type="match status" value="1"/>
</dbReference>
<dbReference type="GO" id="GO:0005524">
    <property type="term" value="F:ATP binding"/>
    <property type="evidence" value="ECO:0007669"/>
    <property type="project" value="UniProtKB-KW"/>
</dbReference>
<reference evidence="9 10" key="1">
    <citation type="submission" date="2023-10" db="EMBL/GenBank/DDBJ databases">
        <title>Rubellicoccus peritrichatus gen. nov., sp. nov., isolated from an algae of coral reef tank.</title>
        <authorList>
            <person name="Luo J."/>
        </authorList>
    </citation>
    <scope>NUCLEOTIDE SEQUENCE [LARGE SCALE GENOMIC DNA]</scope>
    <source>
        <strain evidence="9 10">CR14</strain>
    </source>
</reference>
<keyword evidence="5 8" id="KW-0378">Hydrolase</keyword>
<protein>
    <recommendedName>
        <fullName evidence="8">Phosphoribosylformylglycinamidine synthase subunit PurQ</fullName>
        <shortName evidence="8">FGAM synthase</shortName>
        <ecNumber evidence="8">6.3.5.3</ecNumber>
    </recommendedName>
    <alternativeName>
        <fullName evidence="8">Formylglycinamide ribonucleotide amidotransferase subunit I</fullName>
        <shortName evidence="8">FGAR amidotransferase I</shortName>
        <shortName evidence="8">FGAR-AT I</shortName>
    </alternativeName>
    <alternativeName>
        <fullName evidence="8">Glutaminase PurQ</fullName>
        <ecNumber evidence="8">3.5.1.2</ecNumber>
    </alternativeName>
    <alternativeName>
        <fullName evidence="8">Phosphoribosylformylglycinamidine synthase subunit I</fullName>
    </alternativeName>
</protein>
<feature type="active site" evidence="8">
    <location>
        <position position="202"/>
    </location>
</feature>
<dbReference type="GO" id="GO:0005737">
    <property type="term" value="C:cytoplasm"/>
    <property type="evidence" value="ECO:0007669"/>
    <property type="project" value="UniProtKB-SubCell"/>
</dbReference>
<dbReference type="Proteomes" id="UP001304300">
    <property type="component" value="Chromosome"/>
</dbReference>
<dbReference type="KEGG" id="puo:RZN69_04345"/>
<evidence type="ECO:0000313" key="10">
    <source>
        <dbReference type="Proteomes" id="UP001304300"/>
    </source>
</evidence>
<dbReference type="GO" id="GO:0004642">
    <property type="term" value="F:phosphoribosylformylglycinamidine synthase activity"/>
    <property type="evidence" value="ECO:0007669"/>
    <property type="project" value="UniProtKB-UniRule"/>
</dbReference>
<dbReference type="CDD" id="cd01740">
    <property type="entry name" value="GATase1_FGAR_AT"/>
    <property type="match status" value="1"/>
</dbReference>
<feature type="active site" evidence="8">
    <location>
        <position position="204"/>
    </location>
</feature>
<comment type="function">
    <text evidence="8">Part of the phosphoribosylformylglycinamidine synthase complex involved in the purines biosynthetic pathway. Catalyzes the ATP-dependent conversion of formylglycinamide ribonucleotide (FGAR) and glutamine to yield formylglycinamidine ribonucleotide (FGAM) and glutamate. The FGAM synthase complex is composed of three subunits. PurQ produces an ammonia molecule by converting glutamine to glutamate. PurL transfers the ammonia molecule to FGAR to form FGAM in an ATP-dependent manner. PurS interacts with PurQ and PurL and is thought to assist in the transfer of the ammonia molecule from PurQ to PurL.</text>
</comment>
<gene>
    <name evidence="8 9" type="primary">purQ</name>
    <name evidence="9" type="ORF">RZN69_04345</name>
</gene>
<dbReference type="NCBIfam" id="NF002957">
    <property type="entry name" value="PRK03619.1"/>
    <property type="match status" value="1"/>
</dbReference>
<keyword evidence="1 8" id="KW-0963">Cytoplasm</keyword>
<dbReference type="InterPro" id="IPR029062">
    <property type="entry name" value="Class_I_gatase-like"/>
</dbReference>
<evidence type="ECO:0000256" key="2">
    <source>
        <dbReference type="ARBA" id="ARBA00022598"/>
    </source>
</evidence>
<evidence type="ECO:0000313" key="9">
    <source>
        <dbReference type="EMBL" id="WOO42308.1"/>
    </source>
</evidence>
<keyword evidence="6 8" id="KW-0067">ATP-binding</keyword>